<protein>
    <submittedName>
        <fullName evidence="1">Uncharacterized protein</fullName>
    </submittedName>
</protein>
<dbReference type="PANTHER" id="PTHR47236">
    <property type="entry name" value="GENE, 32742-RELATED-RELATED"/>
    <property type="match status" value="1"/>
</dbReference>
<feature type="non-terminal residue" evidence="1">
    <location>
        <position position="1"/>
    </location>
</feature>
<dbReference type="EMBL" id="CACRXK020020039">
    <property type="protein sequence ID" value="CAB4034338.1"/>
    <property type="molecule type" value="Genomic_DNA"/>
</dbReference>
<dbReference type="Gene3D" id="2.10.50.10">
    <property type="entry name" value="Tumor Necrosis Factor Receptor, subunit A, domain 2"/>
    <property type="match status" value="1"/>
</dbReference>
<dbReference type="AlphaFoldDB" id="A0A6S7JTC7"/>
<evidence type="ECO:0000313" key="2">
    <source>
        <dbReference type="Proteomes" id="UP001152795"/>
    </source>
</evidence>
<proteinExistence type="predicted"/>
<keyword evidence="2" id="KW-1185">Reference proteome</keyword>
<dbReference type="SMART" id="SM01411">
    <property type="entry name" value="Ephrin_rec_like"/>
    <property type="match status" value="2"/>
</dbReference>
<gene>
    <name evidence="1" type="ORF">PACLA_8A016986</name>
</gene>
<organism evidence="1 2">
    <name type="scientific">Paramuricea clavata</name>
    <name type="common">Red gorgonian</name>
    <name type="synonym">Violescent sea-whip</name>
    <dbReference type="NCBI Taxonomy" id="317549"/>
    <lineage>
        <taxon>Eukaryota</taxon>
        <taxon>Metazoa</taxon>
        <taxon>Cnidaria</taxon>
        <taxon>Anthozoa</taxon>
        <taxon>Octocorallia</taxon>
        <taxon>Malacalcyonacea</taxon>
        <taxon>Plexauridae</taxon>
        <taxon>Paramuricea</taxon>
    </lineage>
</organism>
<sequence>YEEILGSHRQTLNDTCQICKPGHFNDDPSKHACRKCKAGVICFEGATTDEPHANNSLYGVQYTKSFPCPVGYYCESGDIIPTPCPNKTYNPDERGSRMENCLPCKIDHYNHLTGQSACFHCGGQARQPYLGQDRCQCNGLHRVFMPSDQTCLCEKGFRAMEGRELDCVRKLYPFCPEGTWRSQAGDCLASEEWRVYCASVCDVGNYVGFDRQLGLCTCRVDDLEDICDKKCRRQQENRLEHICASKPYLQINRIQGGPIVFHDLESFSNIPNFLNTFSKDQCSKLDSGGHPFNLVEMGDNGFLGTYDPSADFIEDILMKNRKDDNLTSPTEAPSSRRRRSLLAVSTSGNSLSGISNPTTCVNYGASMMFVVDNDNYPEYDENNLYNTNPDFDSGPFRDLKERHALMNTNSTLFTFKFDSPGVYVFRSSKYPDYKMYVRVMARGAQCAEDGPFFSTTPRSVIQNGMAISQDILIMPDWLLIGLMMASLLLLMIILVIGLLIFRKHGWRKMVFTSPKYRKLNTQYNFDDYSSKGSAVHPSKKLHRNLYAIDGAPAIESEPETSQAGIGHEMKSDEFWDYEKQVDLEAFSCNEFYSILSKQSRDVTSSIARQKDQVNYAFGV</sequence>
<evidence type="ECO:0000313" key="1">
    <source>
        <dbReference type="EMBL" id="CAB4034338.1"/>
    </source>
</evidence>
<name>A0A6S7JTC7_PARCT</name>
<dbReference type="OrthoDB" id="9946655at2759"/>
<dbReference type="Proteomes" id="UP001152795">
    <property type="component" value="Unassembled WGS sequence"/>
</dbReference>
<comment type="caution">
    <text evidence="1">The sequence shown here is derived from an EMBL/GenBank/DDBJ whole genome shotgun (WGS) entry which is preliminary data.</text>
</comment>
<dbReference type="PANTHER" id="PTHR47236:SF4">
    <property type="entry name" value="GENE 9195-RELATED"/>
    <property type="match status" value="1"/>
</dbReference>
<reference evidence="1" key="1">
    <citation type="submission" date="2020-04" db="EMBL/GenBank/DDBJ databases">
        <authorList>
            <person name="Alioto T."/>
            <person name="Alioto T."/>
            <person name="Gomez Garrido J."/>
        </authorList>
    </citation>
    <scope>NUCLEOTIDE SEQUENCE</scope>
    <source>
        <strain evidence="1">A484AB</strain>
    </source>
</reference>
<accession>A0A6S7JTC7</accession>